<evidence type="ECO:0000256" key="5">
    <source>
        <dbReference type="ARBA" id="ARBA00023295"/>
    </source>
</evidence>
<evidence type="ECO:0000256" key="3">
    <source>
        <dbReference type="ARBA" id="ARBA00012663"/>
    </source>
</evidence>
<feature type="domain" description="Glycoside hydrolase family 3 N-terminal" evidence="6">
    <location>
        <begin position="59"/>
        <end position="385"/>
    </location>
</feature>
<reference evidence="8" key="1">
    <citation type="submission" date="2023-12" db="EMBL/GenBank/DDBJ databases">
        <title>Novel isolates from deep terrestrial aquifers shed light on the physiology and ecology of the class Limnochordia.</title>
        <authorList>
            <person name="Karnachuk O.V."/>
            <person name="Lukina A.P."/>
            <person name="Avakyan M.R."/>
            <person name="Kadnikov V."/>
            <person name="Begmatov S."/>
            <person name="Beletsky A.V."/>
            <person name="Mardanov A.V."/>
            <person name="Ravin N.V."/>
        </authorList>
    </citation>
    <scope>NUCLEOTIDE SEQUENCE [LARGE SCALE GENOMIC DNA]</scope>
    <source>
        <strain evidence="8">LN</strain>
    </source>
</reference>
<gene>
    <name evidence="7" type="primary">nagZ</name>
    <name evidence="7" type="ORF">VLY81_03040</name>
</gene>
<dbReference type="InterPro" id="IPR036881">
    <property type="entry name" value="Glyco_hydro_3_C_sf"/>
</dbReference>
<dbReference type="InterPro" id="IPR001764">
    <property type="entry name" value="Glyco_hydro_3_N"/>
</dbReference>
<keyword evidence="4 7" id="KW-0378">Hydrolase</keyword>
<dbReference type="SUPFAM" id="SSF52279">
    <property type="entry name" value="Beta-D-glucan exohydrolase, C-terminal domain"/>
    <property type="match status" value="1"/>
</dbReference>
<dbReference type="InterPro" id="IPR017853">
    <property type="entry name" value="GH"/>
</dbReference>
<evidence type="ECO:0000256" key="4">
    <source>
        <dbReference type="ARBA" id="ARBA00022801"/>
    </source>
</evidence>
<dbReference type="EMBL" id="CP141614">
    <property type="protein sequence ID" value="WRP15161.1"/>
    <property type="molecule type" value="Genomic_DNA"/>
</dbReference>
<dbReference type="InterPro" id="IPR006311">
    <property type="entry name" value="TAT_signal"/>
</dbReference>
<dbReference type="Pfam" id="PF00933">
    <property type="entry name" value="Glyco_hydro_3"/>
    <property type="match status" value="1"/>
</dbReference>
<organism evidence="7 8">
    <name type="scientific">Geochorda subterranea</name>
    <dbReference type="NCBI Taxonomy" id="3109564"/>
    <lineage>
        <taxon>Bacteria</taxon>
        <taxon>Bacillati</taxon>
        <taxon>Bacillota</taxon>
        <taxon>Limnochordia</taxon>
        <taxon>Limnochordales</taxon>
        <taxon>Geochordaceae</taxon>
        <taxon>Geochorda</taxon>
    </lineage>
</organism>
<dbReference type="Gene3D" id="3.40.50.1700">
    <property type="entry name" value="Glycoside hydrolase family 3 C-terminal domain"/>
    <property type="match status" value="1"/>
</dbReference>
<dbReference type="SUPFAM" id="SSF51445">
    <property type="entry name" value="(Trans)glycosidases"/>
    <property type="match status" value="1"/>
</dbReference>
<accession>A0ABZ1BQS2</accession>
<dbReference type="GO" id="GO:0004563">
    <property type="term" value="F:beta-N-acetylhexosaminidase activity"/>
    <property type="evidence" value="ECO:0007669"/>
    <property type="project" value="UniProtKB-EC"/>
</dbReference>
<dbReference type="Proteomes" id="UP001333102">
    <property type="component" value="Chromosome"/>
</dbReference>
<proteinExistence type="inferred from homology"/>
<dbReference type="InterPro" id="IPR050226">
    <property type="entry name" value="NagZ_Beta-hexosaminidase"/>
</dbReference>
<dbReference type="RefSeq" id="WP_324669551.1">
    <property type="nucleotide sequence ID" value="NZ_CP141614.1"/>
</dbReference>
<dbReference type="PROSITE" id="PS51318">
    <property type="entry name" value="TAT"/>
    <property type="match status" value="1"/>
</dbReference>
<sequence length="600" mass="63367">MIAPGRRGVVAALAVVGLAAAVLGFALGRLAPTVNEPATAGPAAGTSPSRIREWVASMTIEQKVGQILHVGFPGVEPGPEVEELIRRHYVGGVILFARNVVDPVQVARLTNALQEMARSSGARVPLLVSVDQEGGLVARLTRGATVFPGNMALGAADSETLAYQAGLWTARELRAVGIHQDYAPVLDVNNNPANPVIGVRSFGESPQRVAALGVAMIRGLQDGGVLATAKHFPGHGDTAVDSHIDLPTVAHPMERLRQIELLPFEAAIEAGVASIMTAHVTFPSVDPTPGLPATLSSRVLTGLLREAMGFQGLVVTDALEMGAIVKRFGIEEAAVQAVRAGADAVLVAWPQDWATAVRVARRLVEAARSGEIPAARLEEAVSRVMAAKARVGLLDGDPRVDVAAVPQRVGSSEARSAALEAARRSVTRVADPNGFVPLGEGRRLLVVVPRIQDLTGVEERGAHTTGLGAALAEVGFEVEERTYPLAIQATEVERLLQDLARWDAVLVGTYRAWEPRYAGQVQLVRRAWELNLGRPTVVVALREPYDLGEMPDGPALLATYGTTAVSLQALAEVLAGRTPADGRLPVGLPGRWPAGHRWQP</sequence>
<evidence type="ECO:0000259" key="6">
    <source>
        <dbReference type="Pfam" id="PF00933"/>
    </source>
</evidence>
<dbReference type="NCBIfam" id="NF003740">
    <property type="entry name" value="PRK05337.1"/>
    <property type="match status" value="1"/>
</dbReference>
<evidence type="ECO:0000256" key="1">
    <source>
        <dbReference type="ARBA" id="ARBA00001231"/>
    </source>
</evidence>
<dbReference type="Gene3D" id="3.20.20.300">
    <property type="entry name" value="Glycoside hydrolase, family 3, N-terminal domain"/>
    <property type="match status" value="1"/>
</dbReference>
<comment type="catalytic activity">
    <reaction evidence="1">
        <text>Hydrolysis of terminal non-reducing N-acetyl-D-hexosamine residues in N-acetyl-beta-D-hexosaminides.</text>
        <dbReference type="EC" id="3.2.1.52"/>
    </reaction>
</comment>
<keyword evidence="8" id="KW-1185">Reference proteome</keyword>
<evidence type="ECO:0000313" key="7">
    <source>
        <dbReference type="EMBL" id="WRP15161.1"/>
    </source>
</evidence>
<comment type="similarity">
    <text evidence="2">Belongs to the glycosyl hydrolase 3 family.</text>
</comment>
<dbReference type="PANTHER" id="PTHR30480:SF13">
    <property type="entry name" value="BETA-HEXOSAMINIDASE"/>
    <property type="match status" value="1"/>
</dbReference>
<keyword evidence="5 7" id="KW-0326">Glycosidase</keyword>
<dbReference type="EC" id="3.2.1.52" evidence="3"/>
<dbReference type="PANTHER" id="PTHR30480">
    <property type="entry name" value="BETA-HEXOSAMINIDASE-RELATED"/>
    <property type="match status" value="1"/>
</dbReference>
<dbReference type="PRINTS" id="PR00133">
    <property type="entry name" value="GLHYDRLASE3"/>
</dbReference>
<protein>
    <recommendedName>
        <fullName evidence="3">beta-N-acetylhexosaminidase</fullName>
        <ecNumber evidence="3">3.2.1.52</ecNumber>
    </recommendedName>
</protein>
<evidence type="ECO:0000313" key="8">
    <source>
        <dbReference type="Proteomes" id="UP001333102"/>
    </source>
</evidence>
<name>A0ABZ1BQS2_9FIRM</name>
<dbReference type="InterPro" id="IPR036962">
    <property type="entry name" value="Glyco_hydro_3_N_sf"/>
</dbReference>
<evidence type="ECO:0000256" key="2">
    <source>
        <dbReference type="ARBA" id="ARBA00005336"/>
    </source>
</evidence>